<proteinExistence type="predicted"/>
<gene>
    <name evidence="2" type="ORF">MEDL_17383</name>
</gene>
<dbReference type="EMBL" id="CAJPWZ010000901">
    <property type="protein sequence ID" value="CAG2202918.1"/>
    <property type="molecule type" value="Genomic_DNA"/>
</dbReference>
<dbReference type="PRINTS" id="PR02086">
    <property type="entry name" value="PUTNUCHARBI1"/>
</dbReference>
<evidence type="ECO:0000313" key="3">
    <source>
        <dbReference type="Proteomes" id="UP000683360"/>
    </source>
</evidence>
<dbReference type="OrthoDB" id="6195571at2759"/>
<dbReference type="AlphaFoldDB" id="A0A8S3R5I1"/>
<dbReference type="Proteomes" id="UP000683360">
    <property type="component" value="Unassembled WGS sequence"/>
</dbReference>
<accession>A0A8S3R5I1</accession>
<evidence type="ECO:0000313" key="2">
    <source>
        <dbReference type="EMBL" id="CAG2202918.1"/>
    </source>
</evidence>
<dbReference type="InterPro" id="IPR026103">
    <property type="entry name" value="HARBI1_animal"/>
</dbReference>
<evidence type="ECO:0000256" key="1">
    <source>
        <dbReference type="SAM" id="MobiDB-lite"/>
    </source>
</evidence>
<reference evidence="2" key="1">
    <citation type="submission" date="2021-03" db="EMBL/GenBank/DDBJ databases">
        <authorList>
            <person name="Bekaert M."/>
        </authorList>
    </citation>
    <scope>NUCLEOTIDE SEQUENCE</scope>
</reference>
<sequence length="405" mass="47066">MAANVLFDQLGRQRNDRVYRERIDHLDQMRDEEVRKRYRFNKESIRFICNLLRDKLQQPTKRSQALSVELQSKKYKRRVQHKFVYQQAKQKNKRQVQQSEVAQPKEAEPEVAKQPWVETQTEEPEELQLQIGNNSRLTAKIVTDNELHQTLIPNSHGINLVHSIGIQHRVTTDLESLLPHTDILSIPNEAFIPNKTDHDNLFSDFQILIQRALVTFIPELKDFRDLVTFHIGHQYSKASEKKSDICFESAPFPLNSFEEAIGLFKNPPVVAINSITNLQDHHQRISIRGEITRYPQHNAQIQASIQMTDSSTQTDHIIIPQELLGSNASSQLTTVEEDEMSDSDDPEWVPSDEEEEIEGVIDINEQKNEAKEKKFIVFETELHDLFRECAKCRKTLTSEEIVKKK</sequence>
<feature type="region of interest" description="Disordered" evidence="1">
    <location>
        <begin position="86"/>
        <end position="127"/>
    </location>
</feature>
<feature type="region of interest" description="Disordered" evidence="1">
    <location>
        <begin position="333"/>
        <end position="356"/>
    </location>
</feature>
<protein>
    <submittedName>
        <fullName evidence="2">Uncharacterized protein</fullName>
    </submittedName>
</protein>
<name>A0A8S3R5I1_MYTED</name>
<organism evidence="2 3">
    <name type="scientific">Mytilus edulis</name>
    <name type="common">Blue mussel</name>
    <dbReference type="NCBI Taxonomy" id="6550"/>
    <lineage>
        <taxon>Eukaryota</taxon>
        <taxon>Metazoa</taxon>
        <taxon>Spiralia</taxon>
        <taxon>Lophotrochozoa</taxon>
        <taxon>Mollusca</taxon>
        <taxon>Bivalvia</taxon>
        <taxon>Autobranchia</taxon>
        <taxon>Pteriomorphia</taxon>
        <taxon>Mytilida</taxon>
        <taxon>Mytiloidea</taxon>
        <taxon>Mytilidae</taxon>
        <taxon>Mytilinae</taxon>
        <taxon>Mytilus</taxon>
    </lineage>
</organism>
<keyword evidence="3" id="KW-1185">Reference proteome</keyword>
<feature type="compositionally biased region" description="Acidic residues" evidence="1">
    <location>
        <begin position="335"/>
        <end position="356"/>
    </location>
</feature>
<comment type="caution">
    <text evidence="2">The sequence shown here is derived from an EMBL/GenBank/DDBJ whole genome shotgun (WGS) entry which is preliminary data.</text>
</comment>